<dbReference type="PANTHER" id="PTHR24346:SF82">
    <property type="entry name" value="KP78A-RELATED"/>
    <property type="match status" value="1"/>
</dbReference>
<dbReference type="CDD" id="cd14081">
    <property type="entry name" value="STKc_BRSK1_2"/>
    <property type="match status" value="1"/>
</dbReference>
<feature type="compositionally biased region" description="Pro residues" evidence="8">
    <location>
        <begin position="648"/>
        <end position="657"/>
    </location>
</feature>
<evidence type="ECO:0000256" key="2">
    <source>
        <dbReference type="ARBA" id="ARBA00022527"/>
    </source>
</evidence>
<comment type="caution">
    <text evidence="10">The sequence shown here is derived from an EMBL/GenBank/DDBJ whole genome shotgun (WGS) entry which is preliminary data.</text>
</comment>
<dbReference type="Gene3D" id="1.10.510.10">
    <property type="entry name" value="Transferase(Phosphotransferase) domain 1"/>
    <property type="match status" value="1"/>
</dbReference>
<dbReference type="SMART" id="SM00220">
    <property type="entry name" value="S_TKc"/>
    <property type="match status" value="1"/>
</dbReference>
<feature type="binding site" evidence="7">
    <location>
        <position position="99"/>
    </location>
    <ligand>
        <name>ATP</name>
        <dbReference type="ChEBI" id="CHEBI:30616"/>
    </ligand>
</feature>
<feature type="compositionally biased region" description="Polar residues" evidence="8">
    <location>
        <begin position="583"/>
        <end position="593"/>
    </location>
</feature>
<evidence type="ECO:0000256" key="6">
    <source>
        <dbReference type="ARBA" id="ARBA00022840"/>
    </source>
</evidence>
<keyword evidence="6 7" id="KW-0067">ATP-binding</keyword>
<dbReference type="PROSITE" id="PS00107">
    <property type="entry name" value="PROTEIN_KINASE_ATP"/>
    <property type="match status" value="1"/>
</dbReference>
<dbReference type="InterPro" id="IPR008271">
    <property type="entry name" value="Ser/Thr_kinase_AS"/>
</dbReference>
<dbReference type="FunFam" id="1.10.510.10:FF:000571">
    <property type="entry name" value="Maternal embryonic leucine zipper kinase"/>
    <property type="match status" value="1"/>
</dbReference>
<evidence type="ECO:0000313" key="11">
    <source>
        <dbReference type="Proteomes" id="UP000654370"/>
    </source>
</evidence>
<feature type="region of interest" description="Disordered" evidence="8">
    <location>
        <begin position="844"/>
        <end position="871"/>
    </location>
</feature>
<feature type="compositionally biased region" description="Low complexity" evidence="8">
    <location>
        <begin position="844"/>
        <end position="857"/>
    </location>
</feature>
<feature type="compositionally biased region" description="Basic and acidic residues" evidence="8">
    <location>
        <begin position="525"/>
        <end position="534"/>
    </location>
</feature>
<name>A0A8H7PIT1_MORIS</name>
<reference evidence="10" key="1">
    <citation type="submission" date="2020-12" db="EMBL/GenBank/DDBJ databases">
        <title>Metabolic potential, ecology and presence of endohyphal bacteria is reflected in genomic diversity of Mucoromycotina.</title>
        <authorList>
            <person name="Muszewska A."/>
            <person name="Okrasinska A."/>
            <person name="Steczkiewicz K."/>
            <person name="Drgas O."/>
            <person name="Orlowska M."/>
            <person name="Perlinska-Lenart U."/>
            <person name="Aleksandrzak-Piekarczyk T."/>
            <person name="Szatraj K."/>
            <person name="Zielenkiewicz U."/>
            <person name="Pilsyk S."/>
            <person name="Malc E."/>
            <person name="Mieczkowski P."/>
            <person name="Kruszewska J.S."/>
            <person name="Biernat P."/>
            <person name="Pawlowska J."/>
        </authorList>
    </citation>
    <scope>NUCLEOTIDE SEQUENCE</scope>
    <source>
        <strain evidence="10">WA0000067209</strain>
    </source>
</reference>
<keyword evidence="11" id="KW-1185">Reference proteome</keyword>
<evidence type="ECO:0000256" key="8">
    <source>
        <dbReference type="SAM" id="MobiDB-lite"/>
    </source>
</evidence>
<keyword evidence="2" id="KW-0723">Serine/threonine-protein kinase</keyword>
<dbReference type="FunFam" id="3.30.200.20:FF:000003">
    <property type="entry name" value="Non-specific serine/threonine protein kinase"/>
    <property type="match status" value="1"/>
</dbReference>
<gene>
    <name evidence="10" type="ORF">INT43_005759</name>
</gene>
<dbReference type="PANTHER" id="PTHR24346">
    <property type="entry name" value="MAP/MICROTUBULE AFFINITY-REGULATING KINASE"/>
    <property type="match status" value="1"/>
</dbReference>
<feature type="compositionally biased region" description="Polar residues" evidence="8">
    <location>
        <begin position="697"/>
        <end position="716"/>
    </location>
</feature>
<evidence type="ECO:0000256" key="1">
    <source>
        <dbReference type="ARBA" id="ARBA00010791"/>
    </source>
</evidence>
<dbReference type="InterPro" id="IPR000719">
    <property type="entry name" value="Prot_kinase_dom"/>
</dbReference>
<feature type="region of interest" description="Disordered" evidence="8">
    <location>
        <begin position="1"/>
        <end position="64"/>
    </location>
</feature>
<dbReference type="Proteomes" id="UP000654370">
    <property type="component" value="Unassembled WGS sequence"/>
</dbReference>
<feature type="region of interest" description="Disordered" evidence="8">
    <location>
        <begin position="438"/>
        <end position="546"/>
    </location>
</feature>
<dbReference type="GO" id="GO:0005524">
    <property type="term" value="F:ATP binding"/>
    <property type="evidence" value="ECO:0007669"/>
    <property type="project" value="UniProtKB-UniRule"/>
</dbReference>
<feature type="region of interest" description="Disordered" evidence="8">
    <location>
        <begin position="560"/>
        <end position="598"/>
    </location>
</feature>
<evidence type="ECO:0000256" key="5">
    <source>
        <dbReference type="ARBA" id="ARBA00022777"/>
    </source>
</evidence>
<feature type="compositionally biased region" description="Polar residues" evidence="8">
    <location>
        <begin position="500"/>
        <end position="511"/>
    </location>
</feature>
<comment type="similarity">
    <text evidence="1">Belongs to the protein kinase superfamily. CAMK Ser/Thr protein kinase family. NIM1 subfamily.</text>
</comment>
<protein>
    <recommendedName>
        <fullName evidence="9">Protein kinase domain-containing protein</fullName>
    </recommendedName>
</protein>
<evidence type="ECO:0000256" key="4">
    <source>
        <dbReference type="ARBA" id="ARBA00022741"/>
    </source>
</evidence>
<evidence type="ECO:0000259" key="9">
    <source>
        <dbReference type="PROSITE" id="PS50011"/>
    </source>
</evidence>
<dbReference type="Pfam" id="PF00069">
    <property type="entry name" value="Pkinase"/>
    <property type="match status" value="1"/>
</dbReference>
<feature type="region of interest" description="Disordered" evidence="8">
    <location>
        <begin position="637"/>
        <end position="717"/>
    </location>
</feature>
<dbReference type="GO" id="GO:0005737">
    <property type="term" value="C:cytoplasm"/>
    <property type="evidence" value="ECO:0007669"/>
    <property type="project" value="TreeGrafter"/>
</dbReference>
<dbReference type="GO" id="GO:0004674">
    <property type="term" value="F:protein serine/threonine kinase activity"/>
    <property type="evidence" value="ECO:0007669"/>
    <property type="project" value="UniProtKB-KW"/>
</dbReference>
<sequence>MTVEPIPSRSHSQTQYTSHYSNKAPVNKSQSTHNTSQSAQQRSGRRHSTLSLSSTRSTSRERPKKYVGDYCLGRTLGKGASGRVKLGTHRVTGEQVAIKIINKAYLSANPAIDKAVKREIAIMKLIHHPSIMTLHDVIDDDDSPELYLILEYMEGGELFEYLVSEGRLPEKKARSYFQQIIYGVDYCHKHLICHRDLKPENLLLDRNLDIKIADFGMASLQPIGSLLETSCGSPHYASPEIVTGRPYDGSSSDIWSCGIILYALLTGHLPFDDENIRLLLKKVKTGRYVMPHDISYQAQDLIRKILVTDPAKRITTEQIKRHPWFAQDIPPKIAQMPEPPSSQEIDRPVKDISQIDDRIVETIKFLWGEEKTEAVVDALMGKEHNMQKVTYVLLRRHAEKYWESRHDDDDESFIDTSSRRYSSMSNMSRRRMSMHAEFTSSTDGLTPQGFKPDVRRKSSPSTYRRASIGPSEAARQYPLIHPTELPPSPMPSPRIRSKSGTSRGEINSSQIRIDIEAYSGRRHSTKETSRRFDAKSIPPSPKPARSLHNLFSVATLGKKNPFAGMLSDDPNAKGRERQRRNTQPHQEATINDKSTAEQRKRLHRLSMPMLDIGSIGFDRKSINFSLRRKEASVWKEMASPTSSVMTPPISPSPPTSPSPVRNKSGVRNNLGQDIFFPIPPPSKSPSGTGYITPPGSHGSSANELTNTTSNVSQPTEDATKAANKIPWLQNLFFFKQPKIVSVTCEALDCHQALRKVQDAMREGMEAKLQSKPDKDGHTRYRGELRIFYADKNCKVKFKLEFIVCGLIDGHRKLFRVDFIQQQGDALALAAATKNIQQVIDRRGSCSTSGFSWSTSTTEDNPSTFHDKLKSN</sequence>
<feature type="compositionally biased region" description="Polar residues" evidence="8">
    <location>
        <begin position="27"/>
        <end position="41"/>
    </location>
</feature>
<dbReference type="EMBL" id="JAEPQZ010000012">
    <property type="protein sequence ID" value="KAG2174701.1"/>
    <property type="molecule type" value="Genomic_DNA"/>
</dbReference>
<dbReference type="OrthoDB" id="504170at2759"/>
<dbReference type="PROSITE" id="PS50011">
    <property type="entry name" value="PROTEIN_KINASE_DOM"/>
    <property type="match status" value="1"/>
</dbReference>
<dbReference type="InterPro" id="IPR017441">
    <property type="entry name" value="Protein_kinase_ATP_BS"/>
</dbReference>
<keyword evidence="5" id="KW-0418">Kinase</keyword>
<evidence type="ECO:0000256" key="7">
    <source>
        <dbReference type="PROSITE-ProRule" id="PRU10141"/>
    </source>
</evidence>
<dbReference type="GO" id="GO:0035556">
    <property type="term" value="P:intracellular signal transduction"/>
    <property type="evidence" value="ECO:0007669"/>
    <property type="project" value="TreeGrafter"/>
</dbReference>
<keyword evidence="3" id="KW-0808">Transferase</keyword>
<organism evidence="10 11">
    <name type="scientific">Mortierella isabellina</name>
    <name type="common">Filamentous fungus</name>
    <name type="synonym">Umbelopsis isabellina</name>
    <dbReference type="NCBI Taxonomy" id="91625"/>
    <lineage>
        <taxon>Eukaryota</taxon>
        <taxon>Fungi</taxon>
        <taxon>Fungi incertae sedis</taxon>
        <taxon>Mucoromycota</taxon>
        <taxon>Mucoromycotina</taxon>
        <taxon>Umbelopsidomycetes</taxon>
        <taxon>Umbelopsidales</taxon>
        <taxon>Umbelopsidaceae</taxon>
        <taxon>Umbelopsis</taxon>
    </lineage>
</organism>
<dbReference type="AlphaFoldDB" id="A0A8H7PIT1"/>
<dbReference type="SUPFAM" id="SSF56112">
    <property type="entry name" value="Protein kinase-like (PK-like)"/>
    <property type="match status" value="1"/>
</dbReference>
<evidence type="ECO:0000313" key="10">
    <source>
        <dbReference type="EMBL" id="KAG2174701.1"/>
    </source>
</evidence>
<proteinExistence type="inferred from homology"/>
<dbReference type="InterPro" id="IPR011009">
    <property type="entry name" value="Kinase-like_dom_sf"/>
</dbReference>
<keyword evidence="4 7" id="KW-0547">Nucleotide-binding</keyword>
<feature type="domain" description="Protein kinase" evidence="9">
    <location>
        <begin position="70"/>
        <end position="325"/>
    </location>
</feature>
<feature type="compositionally biased region" description="Polar residues" evidence="8">
    <location>
        <begin position="9"/>
        <end position="21"/>
    </location>
</feature>
<accession>A0A8H7PIT1</accession>
<dbReference type="PROSITE" id="PS00108">
    <property type="entry name" value="PROTEIN_KINASE_ST"/>
    <property type="match status" value="1"/>
</dbReference>
<evidence type="ECO:0000256" key="3">
    <source>
        <dbReference type="ARBA" id="ARBA00022679"/>
    </source>
</evidence>